<dbReference type="PANTHER" id="PTHR43481">
    <property type="entry name" value="FRUCTOSE-1-PHOSPHATE PHOSPHATASE"/>
    <property type="match status" value="1"/>
</dbReference>
<dbReference type="GO" id="GO:0050308">
    <property type="term" value="F:sugar-phosphatase activity"/>
    <property type="evidence" value="ECO:0007669"/>
    <property type="project" value="TreeGrafter"/>
</dbReference>
<dbReference type="EMBL" id="WSTA01000113">
    <property type="protein sequence ID" value="MWC00218.1"/>
    <property type="molecule type" value="Genomic_DNA"/>
</dbReference>
<dbReference type="SUPFAM" id="SSF56784">
    <property type="entry name" value="HAD-like"/>
    <property type="match status" value="1"/>
</dbReference>
<dbReference type="SFLD" id="SFLDS00003">
    <property type="entry name" value="Haloacid_Dehalogenase"/>
    <property type="match status" value="1"/>
</dbReference>
<evidence type="ECO:0000313" key="4">
    <source>
        <dbReference type="Proteomes" id="UP000438182"/>
    </source>
</evidence>
<organism evidence="3 4">
    <name type="scientific">Agromyces seonyuensis</name>
    <dbReference type="NCBI Taxonomy" id="2662446"/>
    <lineage>
        <taxon>Bacteria</taxon>
        <taxon>Bacillati</taxon>
        <taxon>Actinomycetota</taxon>
        <taxon>Actinomycetes</taxon>
        <taxon>Micrococcales</taxon>
        <taxon>Microbacteriaceae</taxon>
        <taxon>Agromyces</taxon>
    </lineage>
</organism>
<proteinExistence type="inferred from homology"/>
<evidence type="ECO:0000256" key="2">
    <source>
        <dbReference type="SAM" id="MobiDB-lite"/>
    </source>
</evidence>
<evidence type="ECO:0000313" key="3">
    <source>
        <dbReference type="EMBL" id="MWC00218.1"/>
    </source>
</evidence>
<gene>
    <name evidence="3" type="ORF">GB864_16885</name>
</gene>
<dbReference type="Proteomes" id="UP000438182">
    <property type="component" value="Unassembled WGS sequence"/>
</dbReference>
<comment type="similarity">
    <text evidence="1">Belongs to the HAD-like hydrolase superfamily. CbbY/CbbZ/Gph/YieH family.</text>
</comment>
<dbReference type="InterPro" id="IPR051806">
    <property type="entry name" value="HAD-like_SPP"/>
</dbReference>
<comment type="caution">
    <text evidence="3">The sequence shown here is derived from an EMBL/GenBank/DDBJ whole genome shotgun (WGS) entry which is preliminary data.</text>
</comment>
<keyword evidence="4" id="KW-1185">Reference proteome</keyword>
<dbReference type="Gene3D" id="3.40.50.1000">
    <property type="entry name" value="HAD superfamily/HAD-like"/>
    <property type="match status" value="1"/>
</dbReference>
<dbReference type="RefSeq" id="WP_160426858.1">
    <property type="nucleotide sequence ID" value="NZ_WSTA01000113.1"/>
</dbReference>
<dbReference type="Pfam" id="PF00702">
    <property type="entry name" value="Hydrolase"/>
    <property type="match status" value="1"/>
</dbReference>
<dbReference type="InterPro" id="IPR010976">
    <property type="entry name" value="B-phosphoglucomutase_hydrolase"/>
</dbReference>
<dbReference type="InterPro" id="IPR023214">
    <property type="entry name" value="HAD_sf"/>
</dbReference>
<accession>A0A6I4P8H4</accession>
<dbReference type="InterPro" id="IPR023198">
    <property type="entry name" value="PGP-like_dom2"/>
</dbReference>
<sequence>MDLTPIRGYLFDLDGVLTPTAVVHMHAWSRLFNTFLAAYPSEEAYSDADYYAYVDGKPRYDGVRAMLASRGIELPEGTSDDAPETETVRGLGNRKNDEFMSTLNAEGVAPYPASLAFLERVIADGCSVAVVSSSKNAREVLTAAGILDRFEVIVDGKVVEAGHMLGKPAPDTFEFAAKQLGLPPEACAVVEDAESGVTAGATGPFGLVIAVDRGVGRRKLFGLGADVVVDELDELIPALDRAKDASSGEASTDADAPDQQQPADHEEHA</sequence>
<reference evidence="3 4" key="1">
    <citation type="submission" date="2019-12" db="EMBL/GenBank/DDBJ databases">
        <authorList>
            <person name="Kim Y.S."/>
        </authorList>
    </citation>
    <scope>NUCLEOTIDE SEQUENCE [LARGE SCALE GENOMIC DNA]</scope>
    <source>
        <strain evidence="3 4">MMS17-SY077</strain>
    </source>
</reference>
<feature type="compositionally biased region" description="Low complexity" evidence="2">
    <location>
        <begin position="253"/>
        <end position="262"/>
    </location>
</feature>
<keyword evidence="3" id="KW-0378">Hydrolase</keyword>
<dbReference type="Gene3D" id="1.10.150.240">
    <property type="entry name" value="Putative phosphatase, domain 2"/>
    <property type="match status" value="1"/>
</dbReference>
<dbReference type="NCBIfam" id="TIGR01509">
    <property type="entry name" value="HAD-SF-IA-v3"/>
    <property type="match status" value="1"/>
</dbReference>
<feature type="region of interest" description="Disordered" evidence="2">
    <location>
        <begin position="240"/>
        <end position="269"/>
    </location>
</feature>
<protein>
    <submittedName>
        <fullName evidence="3">Beta-phosphoglucomutase family hydrolase</fullName>
    </submittedName>
</protein>
<dbReference type="PANTHER" id="PTHR43481:SF4">
    <property type="entry name" value="GLYCEROL-1-PHOSPHATE PHOSPHOHYDROLASE 1-RELATED"/>
    <property type="match status" value="1"/>
</dbReference>
<dbReference type="NCBIfam" id="TIGR02009">
    <property type="entry name" value="PGMB-YQAB-SF"/>
    <property type="match status" value="1"/>
</dbReference>
<dbReference type="AlphaFoldDB" id="A0A6I4P8H4"/>
<evidence type="ECO:0000256" key="1">
    <source>
        <dbReference type="ARBA" id="ARBA00006171"/>
    </source>
</evidence>
<dbReference type="SFLD" id="SFLDG01129">
    <property type="entry name" value="C1.5:_HAD__Beta-PGM__Phosphata"/>
    <property type="match status" value="1"/>
</dbReference>
<dbReference type="InterPro" id="IPR036412">
    <property type="entry name" value="HAD-like_sf"/>
</dbReference>
<name>A0A6I4P8H4_9MICO</name>
<dbReference type="InterPro" id="IPR006439">
    <property type="entry name" value="HAD-SF_hydro_IA"/>
</dbReference>